<evidence type="ECO:0000313" key="2">
    <source>
        <dbReference type="EMBL" id="MBO1868452.1"/>
    </source>
</evidence>
<feature type="compositionally biased region" description="Basic and acidic residues" evidence="1">
    <location>
        <begin position="61"/>
        <end position="83"/>
    </location>
</feature>
<name>A0A939MEI5_9BRAD</name>
<evidence type="ECO:0000313" key="3">
    <source>
        <dbReference type="EMBL" id="UEM11966.1"/>
    </source>
</evidence>
<accession>A0A939MEI5</accession>
<feature type="region of interest" description="Disordered" evidence="1">
    <location>
        <begin position="45"/>
        <end position="97"/>
    </location>
</feature>
<organism evidence="2">
    <name type="scientific">Bradyrhizobium barranii subsp. barranii</name>
    <dbReference type="NCBI Taxonomy" id="2823807"/>
    <lineage>
        <taxon>Bacteria</taxon>
        <taxon>Pseudomonadati</taxon>
        <taxon>Pseudomonadota</taxon>
        <taxon>Alphaproteobacteria</taxon>
        <taxon>Hyphomicrobiales</taxon>
        <taxon>Nitrobacteraceae</taxon>
        <taxon>Bradyrhizobium</taxon>
        <taxon>Bradyrhizobium barranii</taxon>
    </lineage>
</organism>
<sequence length="97" mass="11068">MAVSNASLRGLRMNERMEKMREANRAAQKTVRVTPANDTMRRLLKHPHAGGFPKSGSAEWPDDRFTKRRIADGDITREEDGHRDKGRSHRKQEDTAA</sequence>
<dbReference type="EMBL" id="JAGEMI010000001">
    <property type="protein sequence ID" value="MBO1868452.1"/>
    <property type="molecule type" value="Genomic_DNA"/>
</dbReference>
<protein>
    <submittedName>
        <fullName evidence="2">Uncharacterized protein</fullName>
    </submittedName>
</protein>
<reference evidence="3 4" key="2">
    <citation type="journal article" date="2022" name="Int. J. Syst. Evol. Microbiol.">
        <title>Strains of Bradyrhizobium barranii sp. nov. associated with legumes native to Canada are symbionts of soybeans and belong to different subspecies (subsp. barranii subsp. nov. and subsp. apii subsp. nov.) and symbiovars (sv. glycinearum and sv. septentrionale).</title>
        <authorList>
            <person name="Bromfield E.S.P."/>
            <person name="Cloutier S."/>
            <person name="Wasai-Hara S."/>
            <person name="Minamisawa K."/>
        </authorList>
    </citation>
    <scope>NUCLEOTIDE SEQUENCE [LARGE SCALE GENOMIC DNA]</scope>
    <source>
        <strain evidence="3 4">144S4</strain>
    </source>
</reference>
<dbReference type="EMBL" id="CP086136">
    <property type="protein sequence ID" value="UEM11966.1"/>
    <property type="molecule type" value="Genomic_DNA"/>
</dbReference>
<proteinExistence type="predicted"/>
<dbReference type="KEGG" id="bban:J4G43_047255"/>
<reference evidence="2" key="1">
    <citation type="submission" date="2021-03" db="EMBL/GenBank/DDBJ databases">
        <title>Whole Genome Sequence of Bradyrhizobium sp. Strain 144S4.</title>
        <authorList>
            <person name="Bromfield E.S.P."/>
            <person name="Cloutier S."/>
        </authorList>
    </citation>
    <scope>NUCLEOTIDE SEQUENCE [LARGE SCALE GENOMIC DNA]</scope>
    <source>
        <strain evidence="2">144S4</strain>
    </source>
</reference>
<gene>
    <name evidence="3" type="ORF">J4G43_047255</name>
    <name evidence="2" type="ORF">J4G43_48960</name>
</gene>
<dbReference type="Proteomes" id="UP000664702">
    <property type="component" value="Chromosome"/>
</dbReference>
<evidence type="ECO:0000256" key="1">
    <source>
        <dbReference type="SAM" id="MobiDB-lite"/>
    </source>
</evidence>
<dbReference type="AlphaFoldDB" id="A0A939MEI5"/>
<evidence type="ECO:0000313" key="4">
    <source>
        <dbReference type="Proteomes" id="UP000664702"/>
    </source>
</evidence>
<dbReference type="RefSeq" id="WP_208088927.1">
    <property type="nucleotide sequence ID" value="NZ_CP086136.1"/>
</dbReference>